<dbReference type="GO" id="GO:0016740">
    <property type="term" value="F:transferase activity"/>
    <property type="evidence" value="ECO:0007669"/>
    <property type="project" value="UniProtKB-KW"/>
</dbReference>
<accession>A0A8D4UVX2</accession>
<dbReference type="RefSeq" id="WP_108850474.1">
    <property type="nucleotide sequence ID" value="NZ_AP019697.1"/>
</dbReference>
<dbReference type="SUPFAM" id="SSF51569">
    <property type="entry name" value="Aldolase"/>
    <property type="match status" value="1"/>
</dbReference>
<protein>
    <submittedName>
        <fullName evidence="4">3-deoxy-7-phosphoheptulonate synthase</fullName>
    </submittedName>
</protein>
<gene>
    <name evidence="4" type="ORF">Dia5BBH33_18090</name>
</gene>
<dbReference type="NCBIfam" id="NF009239">
    <property type="entry name" value="PRK12595.1"/>
    <property type="match status" value="1"/>
</dbReference>
<evidence type="ECO:0000313" key="4">
    <source>
        <dbReference type="EMBL" id="BBK25874.1"/>
    </source>
</evidence>
<evidence type="ECO:0000256" key="1">
    <source>
        <dbReference type="ARBA" id="ARBA00022679"/>
    </source>
</evidence>
<dbReference type="PANTHER" id="PTHR43018:SF3">
    <property type="entry name" value="CARBOXYSOME FORMATION PROTEIN"/>
    <property type="match status" value="1"/>
</dbReference>
<dbReference type="PANTHER" id="PTHR43018">
    <property type="entry name" value="PHOSPHO-2-DEHYDRO-3-DEOXYHEPTONATE ALDOLASE"/>
    <property type="match status" value="1"/>
</dbReference>
<dbReference type="AlphaFoldDB" id="A0A8D4UVX2"/>
<dbReference type="EMBL" id="AP019697">
    <property type="protein sequence ID" value="BBK25874.1"/>
    <property type="molecule type" value="Genomic_DNA"/>
</dbReference>
<evidence type="ECO:0000259" key="2">
    <source>
        <dbReference type="Pfam" id="PF00793"/>
    </source>
</evidence>
<evidence type="ECO:0000259" key="3">
    <source>
        <dbReference type="Pfam" id="PF18152"/>
    </source>
</evidence>
<dbReference type="NCBIfam" id="TIGR01361">
    <property type="entry name" value="DAHP_synth_Bsub"/>
    <property type="match status" value="1"/>
</dbReference>
<dbReference type="Gene3D" id="3.30.70.1140">
    <property type="entry name" value="Phospho-2-dehydro-3-deoxyheptonate aldolase, domain 1"/>
    <property type="match status" value="1"/>
</dbReference>
<dbReference type="OrthoDB" id="9780456at2"/>
<organism evidence="4 5">
    <name type="scientific">Dialister hominis</name>
    <dbReference type="NCBI Taxonomy" id="2582419"/>
    <lineage>
        <taxon>Bacteria</taxon>
        <taxon>Bacillati</taxon>
        <taxon>Bacillota</taxon>
        <taxon>Negativicutes</taxon>
        <taxon>Veillonellales</taxon>
        <taxon>Veillonellaceae</taxon>
        <taxon>Dialister</taxon>
    </lineage>
</organism>
<dbReference type="Gene3D" id="3.20.20.70">
    <property type="entry name" value="Aldolase class I"/>
    <property type="match status" value="1"/>
</dbReference>
<sequence>MIIVMKENTPALEIERMVKSLEDRGFQIDKSTGSRKVVLGLVGDTSALDERDFMGHEWVDRVMRVQEPYKRASRAFHPEDTIVDVSGVKVGGKKLVVMAGPCSIETPDQIHGIAKEVKKSGAAILRGGAFKPRTSPYSFQGLGEKGLDLLLSAARDNDLPVVTELMSADKIGTFLEKKIDLIQIGARNMQNFDLLKAVGRLNVPVLLKRGMSATIEEWLMSAEYIMSEGNHNVILCERGIRTFEKATRNTLDLSAIAAVKRMSHLPIIVDPSHATGKRWMVESMAMAAIAAGADGIMCEVHNDPENAWCDGAESITPETFDHMMKKLREIAPIVGREL</sequence>
<dbReference type="InterPro" id="IPR041071">
    <property type="entry name" value="DAHP_snth_FXD"/>
</dbReference>
<name>A0A8D4UVX2_9FIRM</name>
<dbReference type="InterPro" id="IPR006268">
    <property type="entry name" value="DAHP_syn_2"/>
</dbReference>
<dbReference type="Pfam" id="PF00793">
    <property type="entry name" value="DAHP_synth_1"/>
    <property type="match status" value="1"/>
</dbReference>
<evidence type="ECO:0000313" key="5">
    <source>
        <dbReference type="Proteomes" id="UP000320585"/>
    </source>
</evidence>
<dbReference type="GO" id="GO:0016832">
    <property type="term" value="F:aldehyde-lyase activity"/>
    <property type="evidence" value="ECO:0007669"/>
    <property type="project" value="InterPro"/>
</dbReference>
<keyword evidence="1" id="KW-0808">Transferase</keyword>
<dbReference type="NCBIfam" id="NF006421">
    <property type="entry name" value="PRK08673.1"/>
    <property type="match status" value="1"/>
</dbReference>
<dbReference type="Proteomes" id="UP000320585">
    <property type="component" value="Chromosome"/>
</dbReference>
<dbReference type="GO" id="GO:0009073">
    <property type="term" value="P:aromatic amino acid family biosynthetic process"/>
    <property type="evidence" value="ECO:0007669"/>
    <property type="project" value="InterPro"/>
</dbReference>
<dbReference type="GeneID" id="92717022"/>
<feature type="domain" description="DAHP synthetase I/KDSA" evidence="2">
    <location>
        <begin position="87"/>
        <end position="329"/>
    </location>
</feature>
<reference evidence="5" key="1">
    <citation type="submission" date="2019-05" db="EMBL/GenBank/DDBJ databases">
        <title>Complete genome sequencing of Dialister sp. strain 5BBH33.</title>
        <authorList>
            <person name="Sakamoto M."/>
            <person name="Murakami T."/>
            <person name="Mori H."/>
        </authorList>
    </citation>
    <scope>NUCLEOTIDE SEQUENCE [LARGE SCALE GENOMIC DNA]</scope>
    <source>
        <strain evidence="5">5BBH33</strain>
    </source>
</reference>
<dbReference type="Pfam" id="PF18152">
    <property type="entry name" value="DAHP_snth_FXD"/>
    <property type="match status" value="1"/>
</dbReference>
<keyword evidence="5" id="KW-1185">Reference proteome</keyword>
<dbReference type="InterPro" id="IPR052899">
    <property type="entry name" value="Class-I_DAHP_synthase"/>
</dbReference>
<feature type="domain" description="DAHP synthase ferredoxin-like" evidence="3">
    <location>
        <begin position="1"/>
        <end position="67"/>
    </location>
</feature>
<dbReference type="InterPro" id="IPR006218">
    <property type="entry name" value="DAHP1/KDSA"/>
</dbReference>
<dbReference type="KEGG" id="dho:Dia5BBH33_18090"/>
<dbReference type="InterPro" id="IPR013785">
    <property type="entry name" value="Aldolase_TIM"/>
</dbReference>
<proteinExistence type="predicted"/>